<comment type="caution">
    <text evidence="2">The sequence shown here is derived from an EMBL/GenBank/DDBJ whole genome shotgun (WGS) entry which is preliminary data.</text>
</comment>
<keyword evidence="2" id="KW-0378">Hydrolase</keyword>
<sequence length="594" mass="65029">MALPIKVLTWNVCWGCMSADHTSKHDMTAYNLSTKCENDRVTNAGQHVCLPNVVDSIDTFTESYDFVALQEAKNWEDIQNQSNKLKVMGVVHHALYIGPAKNVKVDLVTFYNRNRYRLLALKTGNVVPGDGRPFHIALFSDLASGERVIFINVHNGHGVSRSALEAKLASFSEGVDVSTLPSGPMQGVVKDADKAVVLSISKLVEFDKPTTVILAGDLNDHANIGYWRGLNLFSSDPVKNIQNTLIKSSTEPPKTCCNPWGNGPIRSGKNQEKTLGDYIIASLTHDLSQKTPDNFEYDANKKPTSDHLPVEAVLTPTQEYASLFVVPTVTPTVIPTGIPPAPKKKKKTGKKPNKNLTGNISDSSDIEPDDQTDAPPVLQDKPSGLVASTKVVAKPTENIVFKMSGRYTIPQNNTIFVSGSERTLRLKDKPADPDKSSDVDFRGPVIGVENDLIYPNAEIILGDDGKKYLLVSDVANDSCVGYVDVDNLVAHDFGSYLRPKADALLIRKIPINEGKQPIVMAKYTVTGTSMLDPIVSRGRITSNGFVLVRDRANPNVYGYVRATYLTKKASQKGGYLNFLQAKNDYLNLVNLSQN</sequence>
<dbReference type="Proteomes" id="UP000594342">
    <property type="component" value="Unassembled WGS sequence"/>
</dbReference>
<keyword evidence="2" id="KW-0255">Endonuclease</keyword>
<evidence type="ECO:0000313" key="2">
    <source>
        <dbReference type="EMBL" id="VBB19042.1"/>
    </source>
</evidence>
<dbReference type="SUPFAM" id="SSF56219">
    <property type="entry name" value="DNase I-like"/>
    <property type="match status" value="1"/>
</dbReference>
<dbReference type="Gene3D" id="3.60.10.10">
    <property type="entry name" value="Endonuclease/exonuclease/phosphatase"/>
    <property type="match status" value="1"/>
</dbReference>
<gene>
    <name evidence="2" type="ORF">YASMINEVIRUS_1574</name>
</gene>
<proteinExistence type="predicted"/>
<keyword evidence="2" id="KW-0269">Exonuclease</keyword>
<keyword evidence="3" id="KW-1185">Reference proteome</keyword>
<dbReference type="EMBL" id="UPSH01000002">
    <property type="protein sequence ID" value="VBB19042.1"/>
    <property type="molecule type" value="Genomic_DNA"/>
</dbReference>
<dbReference type="GO" id="GO:0004527">
    <property type="term" value="F:exonuclease activity"/>
    <property type="evidence" value="ECO:0007669"/>
    <property type="project" value="UniProtKB-KW"/>
</dbReference>
<protein>
    <submittedName>
        <fullName evidence="2">Endonuclease/exonuclease/phosphatase family protein</fullName>
    </submittedName>
</protein>
<feature type="compositionally biased region" description="Basic residues" evidence="1">
    <location>
        <begin position="342"/>
        <end position="353"/>
    </location>
</feature>
<dbReference type="InterPro" id="IPR036691">
    <property type="entry name" value="Endo/exonu/phosph_ase_sf"/>
</dbReference>
<dbReference type="GO" id="GO:0004519">
    <property type="term" value="F:endonuclease activity"/>
    <property type="evidence" value="ECO:0007669"/>
    <property type="project" value="UniProtKB-KW"/>
</dbReference>
<feature type="region of interest" description="Disordered" evidence="1">
    <location>
        <begin position="332"/>
        <end position="382"/>
    </location>
</feature>
<accession>A0A5K0UBI8</accession>
<keyword evidence="2" id="KW-0540">Nuclease</keyword>
<evidence type="ECO:0000313" key="3">
    <source>
        <dbReference type="Proteomes" id="UP000594342"/>
    </source>
</evidence>
<organism evidence="2 3">
    <name type="scientific">Yasminevirus sp. GU-2018</name>
    <dbReference type="NCBI Taxonomy" id="2420051"/>
    <lineage>
        <taxon>Viruses</taxon>
        <taxon>Varidnaviria</taxon>
        <taxon>Bamfordvirae</taxon>
        <taxon>Nucleocytoviricota</taxon>
        <taxon>Megaviricetes</taxon>
        <taxon>Imitervirales</taxon>
        <taxon>Mimiviridae</taxon>
        <taxon>Klosneuvirinae</taxon>
        <taxon>Yasminevirus</taxon>
        <taxon>Yasminevirus saudimassiliense</taxon>
    </lineage>
</organism>
<reference evidence="2 3" key="1">
    <citation type="submission" date="2018-10" db="EMBL/GenBank/DDBJ databases">
        <authorList>
            <consortium name="IHU Genomes"/>
        </authorList>
    </citation>
    <scope>NUCLEOTIDE SEQUENCE [LARGE SCALE GENOMIC DNA]</scope>
    <source>
        <strain evidence="2 3">A1</strain>
    </source>
</reference>
<name>A0A5K0UBI8_9VIRU</name>
<evidence type="ECO:0000256" key="1">
    <source>
        <dbReference type="SAM" id="MobiDB-lite"/>
    </source>
</evidence>